<dbReference type="PROSITE" id="PS50994">
    <property type="entry name" value="INTEGRASE"/>
    <property type="match status" value="1"/>
</dbReference>
<evidence type="ECO:0000259" key="1">
    <source>
        <dbReference type="PROSITE" id="PS50013"/>
    </source>
</evidence>
<dbReference type="InterPro" id="IPR050951">
    <property type="entry name" value="Retrovirus_Pol_polyprotein"/>
</dbReference>
<dbReference type="InterPro" id="IPR012337">
    <property type="entry name" value="RNaseH-like_sf"/>
</dbReference>
<dbReference type="SUPFAM" id="SSF53098">
    <property type="entry name" value="Ribonuclease H-like"/>
    <property type="match status" value="1"/>
</dbReference>
<dbReference type="PANTHER" id="PTHR37984">
    <property type="entry name" value="PROTEIN CBG26694"/>
    <property type="match status" value="1"/>
</dbReference>
<dbReference type="GO" id="GO:0015074">
    <property type="term" value="P:DNA integration"/>
    <property type="evidence" value="ECO:0007669"/>
    <property type="project" value="InterPro"/>
</dbReference>
<dbReference type="Gene3D" id="2.40.50.40">
    <property type="match status" value="1"/>
</dbReference>
<dbReference type="InterPro" id="IPR036397">
    <property type="entry name" value="RNaseH_sf"/>
</dbReference>
<dbReference type="InterPro" id="IPR023780">
    <property type="entry name" value="Chromo_domain"/>
</dbReference>
<dbReference type="InterPro" id="IPR056924">
    <property type="entry name" value="SH3_Tf2-1"/>
</dbReference>
<name>M1BG77_SOLTU</name>
<dbReference type="AlphaFoldDB" id="M1BG77"/>
<dbReference type="EnsemblPlants" id="PGSC0003DMT400044443">
    <property type="protein sequence ID" value="PGSC0003DMT400044443"/>
    <property type="gene ID" value="PGSC0003DMG400017248"/>
</dbReference>
<dbReference type="InterPro" id="IPR000953">
    <property type="entry name" value="Chromo/chromo_shadow_dom"/>
</dbReference>
<dbReference type="GO" id="GO:0003676">
    <property type="term" value="F:nucleic acid binding"/>
    <property type="evidence" value="ECO:0007669"/>
    <property type="project" value="InterPro"/>
</dbReference>
<dbReference type="HOGENOM" id="CLU_000384_6_1_1"/>
<dbReference type="PANTHER" id="PTHR37984:SF5">
    <property type="entry name" value="PROTEIN NYNRIN-LIKE"/>
    <property type="match status" value="1"/>
</dbReference>
<dbReference type="InterPro" id="IPR001584">
    <property type="entry name" value="Integrase_cat-core"/>
</dbReference>
<proteinExistence type="predicted"/>
<dbReference type="Pfam" id="PF24626">
    <property type="entry name" value="SH3_Tf2-1"/>
    <property type="match status" value="1"/>
</dbReference>
<reference evidence="3" key="2">
    <citation type="submission" date="2015-06" db="UniProtKB">
        <authorList>
            <consortium name="EnsemblPlants"/>
        </authorList>
    </citation>
    <scope>IDENTIFICATION</scope>
    <source>
        <strain evidence="3">DM1-3 516 R44</strain>
    </source>
</reference>
<feature type="domain" description="Chromo" evidence="1">
    <location>
        <begin position="293"/>
        <end position="343"/>
    </location>
</feature>
<dbReference type="PROSITE" id="PS50013">
    <property type="entry name" value="CHROMO_2"/>
    <property type="match status" value="1"/>
</dbReference>
<protein>
    <submittedName>
        <fullName evidence="3">1-aminocyclopropane-1-carboxylate oxidase homolog</fullName>
    </submittedName>
</protein>
<dbReference type="SUPFAM" id="SSF54160">
    <property type="entry name" value="Chromo domain-like"/>
    <property type="match status" value="1"/>
</dbReference>
<dbReference type="Gramene" id="PGSC0003DMT400044443">
    <property type="protein sequence ID" value="PGSC0003DMT400044443"/>
    <property type="gene ID" value="PGSC0003DMG400017248"/>
</dbReference>
<organism evidence="3 4">
    <name type="scientific">Solanum tuberosum</name>
    <name type="common">Potato</name>
    <dbReference type="NCBI Taxonomy" id="4113"/>
    <lineage>
        <taxon>Eukaryota</taxon>
        <taxon>Viridiplantae</taxon>
        <taxon>Streptophyta</taxon>
        <taxon>Embryophyta</taxon>
        <taxon>Tracheophyta</taxon>
        <taxon>Spermatophyta</taxon>
        <taxon>Magnoliopsida</taxon>
        <taxon>eudicotyledons</taxon>
        <taxon>Gunneridae</taxon>
        <taxon>Pentapetalae</taxon>
        <taxon>asterids</taxon>
        <taxon>lamiids</taxon>
        <taxon>Solanales</taxon>
        <taxon>Solanaceae</taxon>
        <taxon>Solanoideae</taxon>
        <taxon>Solaneae</taxon>
        <taxon>Solanum</taxon>
    </lineage>
</organism>
<evidence type="ECO:0000313" key="3">
    <source>
        <dbReference type="EnsemblPlants" id="PGSC0003DMT400044443"/>
    </source>
</evidence>
<dbReference type="Gene3D" id="3.30.420.10">
    <property type="entry name" value="Ribonuclease H-like superfamily/Ribonuclease H"/>
    <property type="match status" value="1"/>
</dbReference>
<reference evidence="4" key="1">
    <citation type="journal article" date="2011" name="Nature">
        <title>Genome sequence and analysis of the tuber crop potato.</title>
        <authorList>
            <consortium name="The Potato Genome Sequencing Consortium"/>
        </authorList>
    </citation>
    <scope>NUCLEOTIDE SEQUENCE [LARGE SCALE GENOMIC DNA]</scope>
    <source>
        <strain evidence="4">cv. DM1-3 516 R44</strain>
    </source>
</reference>
<feature type="domain" description="Integrase catalytic" evidence="2">
    <location>
        <begin position="1"/>
        <end position="150"/>
    </location>
</feature>
<dbReference type="Pfam" id="PF00385">
    <property type="entry name" value="Chromo"/>
    <property type="match status" value="1"/>
</dbReference>
<accession>M1BG77</accession>
<dbReference type="InterPro" id="IPR016197">
    <property type="entry name" value="Chromo-like_dom_sf"/>
</dbReference>
<keyword evidence="4" id="KW-1185">Reference proteome</keyword>
<evidence type="ECO:0000313" key="4">
    <source>
        <dbReference type="Proteomes" id="UP000011115"/>
    </source>
</evidence>
<sequence length="343" mass="39384">MDFIDGLPKSHGYEVILVVVDRLSKYGHFIPLKHPYTAQSVAKVFMDVIVRLHGLPDNITSDRDAVFLSTFWQELFSLQGVQLNLSSAYHPQSDGQTEVLNRCLETYLRCFCAEDAKGWYDCLPMAEFWYNTCHHSAIELTPYEALYGRPPPLHLPYLPGESSSAEVDNTLINRELKLQLLRHHLIRAQLRMKQQADKHRSDRSFAVGDWVYFKVRPYRQVTISETPHHKLAAKYYGPFQIIRKVGPVAYTLLFPDSVKIHPTVHVSLLKKCYEVPSLVTYPPTTDLANPHCSDPEAILQRRMVKKGNKAVTQVLVKWKDLSADAATWEYSNILKTRFPSFDP</sequence>
<dbReference type="Proteomes" id="UP000011115">
    <property type="component" value="Unassembled WGS sequence"/>
</dbReference>
<evidence type="ECO:0000259" key="2">
    <source>
        <dbReference type="PROSITE" id="PS50994"/>
    </source>
</evidence>
<dbReference type="ExpressionAtlas" id="M1BG77">
    <property type="expression patterns" value="baseline"/>
</dbReference>